<dbReference type="EMBL" id="AGNL01048526">
    <property type="protein sequence ID" value="EJK45425.1"/>
    <property type="molecule type" value="Genomic_DNA"/>
</dbReference>
<evidence type="ECO:0000313" key="2">
    <source>
        <dbReference type="EMBL" id="EJK45425.1"/>
    </source>
</evidence>
<dbReference type="AlphaFoldDB" id="K0R0Z7"/>
<feature type="region of interest" description="Disordered" evidence="1">
    <location>
        <begin position="1"/>
        <end position="97"/>
    </location>
</feature>
<feature type="compositionally biased region" description="Acidic residues" evidence="1">
    <location>
        <begin position="64"/>
        <end position="80"/>
    </location>
</feature>
<proteinExistence type="predicted"/>
<evidence type="ECO:0000256" key="1">
    <source>
        <dbReference type="SAM" id="MobiDB-lite"/>
    </source>
</evidence>
<evidence type="ECO:0000313" key="3">
    <source>
        <dbReference type="Proteomes" id="UP000266841"/>
    </source>
</evidence>
<protein>
    <submittedName>
        <fullName evidence="2">Uncharacterized protein</fullName>
    </submittedName>
</protein>
<keyword evidence="3" id="KW-1185">Reference proteome</keyword>
<gene>
    <name evidence="2" type="ORF">THAOC_35959</name>
</gene>
<feature type="compositionally biased region" description="Acidic residues" evidence="1">
    <location>
        <begin position="46"/>
        <end position="57"/>
    </location>
</feature>
<dbReference type="Proteomes" id="UP000266841">
    <property type="component" value="Unassembled WGS sequence"/>
</dbReference>
<feature type="region of interest" description="Disordered" evidence="1">
    <location>
        <begin position="122"/>
        <end position="160"/>
    </location>
</feature>
<organism evidence="2 3">
    <name type="scientific">Thalassiosira oceanica</name>
    <name type="common">Marine diatom</name>
    <dbReference type="NCBI Taxonomy" id="159749"/>
    <lineage>
        <taxon>Eukaryota</taxon>
        <taxon>Sar</taxon>
        <taxon>Stramenopiles</taxon>
        <taxon>Ochrophyta</taxon>
        <taxon>Bacillariophyta</taxon>
        <taxon>Coscinodiscophyceae</taxon>
        <taxon>Thalassiosirophycidae</taxon>
        <taxon>Thalassiosirales</taxon>
        <taxon>Thalassiosiraceae</taxon>
        <taxon>Thalassiosira</taxon>
    </lineage>
</organism>
<accession>K0R0Z7</accession>
<reference evidence="2 3" key="1">
    <citation type="journal article" date="2012" name="Genome Biol.">
        <title>Genome and low-iron response of an oceanic diatom adapted to chronic iron limitation.</title>
        <authorList>
            <person name="Lommer M."/>
            <person name="Specht M."/>
            <person name="Roy A.S."/>
            <person name="Kraemer L."/>
            <person name="Andreson R."/>
            <person name="Gutowska M.A."/>
            <person name="Wolf J."/>
            <person name="Bergner S.V."/>
            <person name="Schilhabel M.B."/>
            <person name="Klostermeier U.C."/>
            <person name="Beiko R.G."/>
            <person name="Rosenstiel P."/>
            <person name="Hippler M."/>
            <person name="Laroche J."/>
        </authorList>
    </citation>
    <scope>NUCLEOTIDE SEQUENCE [LARGE SCALE GENOMIC DNA]</scope>
    <source>
        <strain evidence="2 3">CCMP1005</strain>
    </source>
</reference>
<sequence length="160" mass="18159">MLGRVLDRQAAEEEQKRRYRHGDLAQAPVERVLPEDCEGSTSALDYPEEVSYEDDDSENHHDDETEDDEEYSIDEADADENNYLLDPRRRRKRPHQTTTFWRSALVRIISIVDVGNVWDSPATNSLASGAYGNDEASDENRPTRRSSFIDVITGGTTAAR</sequence>
<feature type="compositionally biased region" description="Basic and acidic residues" evidence="1">
    <location>
        <begin position="1"/>
        <end position="16"/>
    </location>
</feature>
<comment type="caution">
    <text evidence="2">The sequence shown here is derived from an EMBL/GenBank/DDBJ whole genome shotgun (WGS) entry which is preliminary data.</text>
</comment>
<name>K0R0Z7_THAOC</name>